<feature type="region of interest" description="Disordered" evidence="1">
    <location>
        <begin position="79"/>
        <end position="156"/>
    </location>
</feature>
<proteinExistence type="predicted"/>
<name>A0A9N7YYM3_PLEPL</name>
<dbReference type="AlphaFoldDB" id="A0A9N7YYM3"/>
<dbReference type="Proteomes" id="UP001153269">
    <property type="component" value="Unassembled WGS sequence"/>
</dbReference>
<keyword evidence="3" id="KW-1185">Reference proteome</keyword>
<feature type="compositionally biased region" description="Basic and acidic residues" evidence="1">
    <location>
        <begin position="112"/>
        <end position="127"/>
    </location>
</feature>
<gene>
    <name evidence="2" type="ORF">PLEPLA_LOCUS36974</name>
</gene>
<comment type="caution">
    <text evidence="2">The sequence shown here is derived from an EMBL/GenBank/DDBJ whole genome shotgun (WGS) entry which is preliminary data.</text>
</comment>
<feature type="compositionally biased region" description="Low complexity" evidence="1">
    <location>
        <begin position="79"/>
        <end position="100"/>
    </location>
</feature>
<feature type="region of interest" description="Disordered" evidence="1">
    <location>
        <begin position="1"/>
        <end position="20"/>
    </location>
</feature>
<dbReference type="EMBL" id="CADEAL010004010">
    <property type="protein sequence ID" value="CAB1449293.1"/>
    <property type="molecule type" value="Genomic_DNA"/>
</dbReference>
<reference evidence="2" key="1">
    <citation type="submission" date="2020-03" db="EMBL/GenBank/DDBJ databases">
        <authorList>
            <person name="Weist P."/>
        </authorList>
    </citation>
    <scope>NUCLEOTIDE SEQUENCE</scope>
</reference>
<protein>
    <submittedName>
        <fullName evidence="2">Uncharacterized protein</fullName>
    </submittedName>
</protein>
<evidence type="ECO:0000313" key="3">
    <source>
        <dbReference type="Proteomes" id="UP001153269"/>
    </source>
</evidence>
<organism evidence="2 3">
    <name type="scientific">Pleuronectes platessa</name>
    <name type="common">European plaice</name>
    <dbReference type="NCBI Taxonomy" id="8262"/>
    <lineage>
        <taxon>Eukaryota</taxon>
        <taxon>Metazoa</taxon>
        <taxon>Chordata</taxon>
        <taxon>Craniata</taxon>
        <taxon>Vertebrata</taxon>
        <taxon>Euteleostomi</taxon>
        <taxon>Actinopterygii</taxon>
        <taxon>Neopterygii</taxon>
        <taxon>Teleostei</taxon>
        <taxon>Neoteleostei</taxon>
        <taxon>Acanthomorphata</taxon>
        <taxon>Carangaria</taxon>
        <taxon>Pleuronectiformes</taxon>
        <taxon>Pleuronectoidei</taxon>
        <taxon>Pleuronectidae</taxon>
        <taxon>Pleuronectes</taxon>
    </lineage>
</organism>
<evidence type="ECO:0000256" key="1">
    <source>
        <dbReference type="SAM" id="MobiDB-lite"/>
    </source>
</evidence>
<sequence length="156" mass="16512">MAAGLKPLIQPQTSSCPADPCSRRRLLRAMGAHHSPRLSSLSPGHNSSHGKLFVQRPAGECVCPRLFHEVTETVWRRPGAAGLSPSSAAAAVTSPQALAAGHSEDNSPAQSPRDRSPSREPAGRRELCSNNSPARASPAHPEPQPERPGISNRITL</sequence>
<accession>A0A9N7YYM3</accession>
<evidence type="ECO:0000313" key="2">
    <source>
        <dbReference type="EMBL" id="CAB1449293.1"/>
    </source>
</evidence>